<dbReference type="GO" id="GO:0007276">
    <property type="term" value="P:gamete generation"/>
    <property type="evidence" value="ECO:0007669"/>
    <property type="project" value="InterPro"/>
</dbReference>
<dbReference type="AlphaFoldDB" id="A0A2J8KR39"/>
<dbReference type="PANTHER" id="PTHR35258:SF1">
    <property type="entry name" value="SPERMATOGENESIS-ASSOCIATED PROTEIN 22"/>
    <property type="match status" value="1"/>
</dbReference>
<dbReference type="InterPro" id="IPR033536">
    <property type="entry name" value="Spata22"/>
</dbReference>
<comment type="caution">
    <text evidence="2">The sequence shown here is derived from an EMBL/GenBank/DDBJ whole genome shotgun (WGS) entry which is preliminary data.</text>
</comment>
<evidence type="ECO:0000256" key="1">
    <source>
        <dbReference type="SAM" id="MobiDB-lite"/>
    </source>
</evidence>
<protein>
    <submittedName>
        <fullName evidence="2">SPATA22 isoform 2</fullName>
    </submittedName>
</protein>
<feature type="region of interest" description="Disordered" evidence="1">
    <location>
        <begin position="1"/>
        <end position="50"/>
    </location>
</feature>
<name>A0A2J8KR39_PANTR</name>
<sequence>MKRSLNENSARSTAGCLPVPLFNQKKRNRQPLTSNPLKDDSDWAWEAVNP</sequence>
<organism evidence="2 3">
    <name type="scientific">Pan troglodytes</name>
    <name type="common">Chimpanzee</name>
    <dbReference type="NCBI Taxonomy" id="9598"/>
    <lineage>
        <taxon>Eukaryota</taxon>
        <taxon>Metazoa</taxon>
        <taxon>Chordata</taxon>
        <taxon>Craniata</taxon>
        <taxon>Vertebrata</taxon>
        <taxon>Euteleostomi</taxon>
        <taxon>Mammalia</taxon>
        <taxon>Eutheria</taxon>
        <taxon>Euarchontoglires</taxon>
        <taxon>Primates</taxon>
        <taxon>Haplorrhini</taxon>
        <taxon>Catarrhini</taxon>
        <taxon>Hominidae</taxon>
        <taxon>Pan</taxon>
    </lineage>
</organism>
<proteinExistence type="predicted"/>
<gene>
    <name evidence="2" type="ORF">CK820_G0036996</name>
</gene>
<evidence type="ECO:0000313" key="3">
    <source>
        <dbReference type="Proteomes" id="UP000236370"/>
    </source>
</evidence>
<dbReference type="PANTHER" id="PTHR35258">
    <property type="entry name" value="SPERMATOGENESIS-ASSOCIATED PROTEIN 22"/>
    <property type="match status" value="1"/>
</dbReference>
<feature type="non-terminal residue" evidence="2">
    <location>
        <position position="50"/>
    </location>
</feature>
<dbReference type="Proteomes" id="UP000236370">
    <property type="component" value="Unassembled WGS sequence"/>
</dbReference>
<evidence type="ECO:0000313" key="2">
    <source>
        <dbReference type="EMBL" id="PNI37486.1"/>
    </source>
</evidence>
<accession>A0A2J8KR39</accession>
<dbReference type="GO" id="GO:0007129">
    <property type="term" value="P:homologous chromosome pairing at meiosis"/>
    <property type="evidence" value="ECO:0007669"/>
    <property type="project" value="InterPro"/>
</dbReference>
<dbReference type="EMBL" id="NBAG03000347">
    <property type="protein sequence ID" value="PNI37486.1"/>
    <property type="molecule type" value="Genomic_DNA"/>
</dbReference>
<reference evidence="2 3" key="1">
    <citation type="submission" date="2017-12" db="EMBL/GenBank/DDBJ databases">
        <title>High-resolution comparative analysis of great ape genomes.</title>
        <authorList>
            <person name="Pollen A."/>
            <person name="Hastie A."/>
            <person name="Hormozdiari F."/>
            <person name="Dougherty M."/>
            <person name="Liu R."/>
            <person name="Chaisson M."/>
            <person name="Hoppe E."/>
            <person name="Hill C."/>
            <person name="Pang A."/>
            <person name="Hillier L."/>
            <person name="Baker C."/>
            <person name="Armstrong J."/>
            <person name="Shendure J."/>
            <person name="Paten B."/>
            <person name="Wilson R."/>
            <person name="Chao H."/>
            <person name="Schneider V."/>
            <person name="Ventura M."/>
            <person name="Kronenberg Z."/>
            <person name="Murali S."/>
            <person name="Gordon D."/>
            <person name="Cantsilieris S."/>
            <person name="Munson K."/>
            <person name="Nelson B."/>
            <person name="Raja A."/>
            <person name="Underwood J."/>
            <person name="Diekhans M."/>
            <person name="Fiddes I."/>
            <person name="Haussler D."/>
            <person name="Eichler E."/>
        </authorList>
    </citation>
    <scope>NUCLEOTIDE SEQUENCE [LARGE SCALE GENOMIC DNA]</scope>
    <source>
        <strain evidence="2">Yerkes chimp pedigree #C0471</strain>
    </source>
</reference>
<dbReference type="GO" id="GO:0000711">
    <property type="term" value="P:meiotic DNA repair synthesis"/>
    <property type="evidence" value="ECO:0007669"/>
    <property type="project" value="InterPro"/>
</dbReference>
<feature type="compositionally biased region" description="Polar residues" evidence="1">
    <location>
        <begin position="1"/>
        <end position="12"/>
    </location>
</feature>